<dbReference type="PANTHER" id="PTHR40940:SF2">
    <property type="entry name" value="BATD"/>
    <property type="match status" value="1"/>
</dbReference>
<keyword evidence="1" id="KW-1133">Transmembrane helix</keyword>
<dbReference type="RefSeq" id="WP_191184435.1">
    <property type="nucleotide sequence ID" value="NZ_JACXAJ010000007.1"/>
</dbReference>
<organism evidence="2 3">
    <name type="scientific">Pontibacter aquaedesilientis</name>
    <dbReference type="NCBI Taxonomy" id="2766980"/>
    <lineage>
        <taxon>Bacteria</taxon>
        <taxon>Pseudomonadati</taxon>
        <taxon>Bacteroidota</taxon>
        <taxon>Cytophagia</taxon>
        <taxon>Cytophagales</taxon>
        <taxon>Hymenobacteraceae</taxon>
        <taxon>Pontibacter</taxon>
    </lineage>
</organism>
<evidence type="ECO:0000313" key="3">
    <source>
        <dbReference type="Proteomes" id="UP000625551"/>
    </source>
</evidence>
<accession>A0ABR7XJ15</accession>
<evidence type="ECO:0000313" key="2">
    <source>
        <dbReference type="EMBL" id="MBD1398298.1"/>
    </source>
</evidence>
<dbReference type="Proteomes" id="UP000625551">
    <property type="component" value="Unassembled WGS sequence"/>
</dbReference>
<protein>
    <submittedName>
        <fullName evidence="2">BatD family protein</fullName>
    </submittedName>
</protein>
<sequence length="482" mass="54794">MRLTIAFIFLYLFALVPALAQQARIELGKSPMPINTYFTISIRLQDQQLKEYSPFPEIEGFKKSNKFSSTKTVIAAGKTTTVLTITQNYAALAEGDYELKPFTMKVNGQNLQSAGIKIKVGPMATASPQGPDLSNLLIPQQPEQGEERPQEYVDQEDNAFLTLYTDKKDVFVGEGLNIVLYFYLAEEDQRLLDFHDFGNQITGILRQLKQPNAWEEVFEIDEVTPEQVTVQGKPYLRFRLYEAVLYPLTTEPLRFPQLALRMIKYKVAVNPTLQEDRLEGYKVFFARERAIPVKELPPHPLRDVVPVGQYTLREGLSNKTVPVNKSFTYLFELEGEGNLAAIMPPTPANTGTLDFYSPDLQQDITRMAGRVQGVKRFDYSVLGRVPGTYNLGDDFQWIYFNPATATYDTLRSSLTVTVTGIADSRTMMLARDLGPFYKIIENEDHTLVSLYKEEDIKRYTNIILLVLLAVSGFIFLKTRHIK</sequence>
<dbReference type="InterPro" id="IPR025738">
    <property type="entry name" value="BatD"/>
</dbReference>
<comment type="caution">
    <text evidence="2">The sequence shown here is derived from an EMBL/GenBank/DDBJ whole genome shotgun (WGS) entry which is preliminary data.</text>
</comment>
<keyword evidence="1" id="KW-0812">Transmembrane</keyword>
<proteinExistence type="predicted"/>
<gene>
    <name evidence="2" type="ORF">H9Q13_14095</name>
</gene>
<dbReference type="EMBL" id="JACXAJ010000007">
    <property type="protein sequence ID" value="MBD1398298.1"/>
    <property type="molecule type" value="Genomic_DNA"/>
</dbReference>
<dbReference type="PANTHER" id="PTHR40940">
    <property type="entry name" value="PROTEIN BATD-RELATED"/>
    <property type="match status" value="1"/>
</dbReference>
<evidence type="ECO:0000256" key="1">
    <source>
        <dbReference type="SAM" id="Phobius"/>
    </source>
</evidence>
<keyword evidence="1" id="KW-0472">Membrane</keyword>
<reference evidence="2 3" key="1">
    <citation type="submission" date="2020-09" db="EMBL/GenBank/DDBJ databases">
        <title>Genome sequencing and assembly of Pontibacter sp.</title>
        <authorList>
            <person name="Chhetri G."/>
        </authorList>
    </citation>
    <scope>NUCLEOTIDE SEQUENCE [LARGE SCALE GENOMIC DNA]</scope>
    <source>
        <strain evidence="2 3">JH31</strain>
    </source>
</reference>
<dbReference type="Pfam" id="PF13584">
    <property type="entry name" value="BatD"/>
    <property type="match status" value="1"/>
</dbReference>
<keyword evidence="3" id="KW-1185">Reference proteome</keyword>
<feature type="transmembrane region" description="Helical" evidence="1">
    <location>
        <begin position="459"/>
        <end position="476"/>
    </location>
</feature>
<name>A0ABR7XJ15_9BACT</name>